<dbReference type="STRING" id="1283.ShL2_01465"/>
<feature type="transmembrane region" description="Helical" evidence="5">
    <location>
        <begin position="97"/>
        <end position="122"/>
    </location>
</feature>
<keyword evidence="4 5" id="KW-0472">Membrane</keyword>
<comment type="caution">
    <text evidence="8">The sequence shown here is derived from an EMBL/GenBank/DDBJ whole genome shotgun (WGS) entry which is preliminary data.</text>
</comment>
<dbReference type="KEGG" id="shh:ShL2_01465"/>
<evidence type="ECO:0000313" key="10">
    <source>
        <dbReference type="Proteomes" id="UP001269271"/>
    </source>
</evidence>
<evidence type="ECO:0000313" key="7">
    <source>
        <dbReference type="EMBL" id="MDT4285986.1"/>
    </source>
</evidence>
<keyword evidence="2 5" id="KW-0812">Transmembrane</keyword>
<feature type="transmembrane region" description="Helical" evidence="5">
    <location>
        <begin position="134"/>
        <end position="154"/>
    </location>
</feature>
<reference evidence="7 10" key="2">
    <citation type="submission" date="2023-08" db="EMBL/GenBank/DDBJ databases">
        <title>Genomic surveillance of Staphylococcus haemolyticus neonatal outbreak in southern France.</title>
        <authorList>
            <person name="Magnan C."/>
            <person name="Morsli M."/>
            <person name="Thiery B."/>
            <person name="Salipante F."/>
            <person name="Attar J."/>
            <person name="Massimo D.M."/>
            <person name="Ory J."/>
            <person name="Pantel A."/>
            <person name="Lavigne J.-P."/>
        </authorList>
    </citation>
    <scope>NUCLEOTIDE SEQUENCE [LARGE SCALE GENOMIC DNA]</scope>
    <source>
        <strain evidence="7 10">NSH026</strain>
    </source>
</reference>
<feature type="transmembrane region" description="Helical" evidence="5">
    <location>
        <begin position="166"/>
        <end position="184"/>
    </location>
</feature>
<dbReference type="PANTHER" id="PTHR43229">
    <property type="entry name" value="NODULATION PROTEIN J"/>
    <property type="match status" value="1"/>
</dbReference>
<name>A0A2A1KFV0_STAHA</name>
<dbReference type="PIRSF" id="PIRSF006648">
    <property type="entry name" value="DrrB"/>
    <property type="match status" value="1"/>
</dbReference>
<organism evidence="8 9">
    <name type="scientific">Staphylococcus haemolyticus</name>
    <dbReference type="NCBI Taxonomy" id="1283"/>
    <lineage>
        <taxon>Bacteria</taxon>
        <taxon>Bacillati</taxon>
        <taxon>Bacillota</taxon>
        <taxon>Bacilli</taxon>
        <taxon>Bacillales</taxon>
        <taxon>Staphylococcaceae</taxon>
        <taxon>Staphylococcus</taxon>
    </lineage>
</organism>
<evidence type="ECO:0000256" key="4">
    <source>
        <dbReference type="ARBA" id="ARBA00023136"/>
    </source>
</evidence>
<dbReference type="InterPro" id="IPR047817">
    <property type="entry name" value="ABC2_TM_bact-type"/>
</dbReference>
<evidence type="ECO:0000256" key="1">
    <source>
        <dbReference type="ARBA" id="ARBA00004141"/>
    </source>
</evidence>
<dbReference type="EMBL" id="JAVSOO010000005">
    <property type="protein sequence ID" value="MDT4285986.1"/>
    <property type="molecule type" value="Genomic_DNA"/>
</dbReference>
<reference evidence="8 9" key="1">
    <citation type="submission" date="2017-11" db="EMBL/GenBank/DDBJ databases">
        <authorList>
            <person name="Founou R.C."/>
            <person name="Founou L."/>
            <person name="Allam M."/>
            <person name="Ismail A."/>
            <person name="Essack S.Y."/>
        </authorList>
    </citation>
    <scope>NUCLEOTIDE SEQUENCE [LARGE SCALE GENOMIC DNA]</scope>
    <source>
        <strain evidence="8 9">G811N2B1</strain>
    </source>
</reference>
<dbReference type="GO" id="GO:0140359">
    <property type="term" value="F:ABC-type transporter activity"/>
    <property type="evidence" value="ECO:0007669"/>
    <property type="project" value="InterPro"/>
</dbReference>
<dbReference type="InterPro" id="IPR000412">
    <property type="entry name" value="ABC_2_transport"/>
</dbReference>
<evidence type="ECO:0000256" key="2">
    <source>
        <dbReference type="ARBA" id="ARBA00022692"/>
    </source>
</evidence>
<dbReference type="AlphaFoldDB" id="A0A2A1KFV0"/>
<dbReference type="InterPro" id="IPR051784">
    <property type="entry name" value="Nod_factor_ABC_transporter"/>
</dbReference>
<dbReference type="Pfam" id="PF12698">
    <property type="entry name" value="ABC2_membrane_3"/>
    <property type="match status" value="1"/>
</dbReference>
<evidence type="ECO:0000256" key="5">
    <source>
        <dbReference type="SAM" id="Phobius"/>
    </source>
</evidence>
<feature type="transmembrane region" description="Helical" evidence="5">
    <location>
        <begin position="54"/>
        <end position="76"/>
    </location>
</feature>
<proteinExistence type="predicted"/>
<keyword evidence="3 5" id="KW-1133">Transmembrane helix</keyword>
<dbReference type="EMBL" id="PGWX01000337">
    <property type="protein sequence ID" value="PPJ73905.1"/>
    <property type="molecule type" value="Genomic_DNA"/>
</dbReference>
<evidence type="ECO:0000256" key="3">
    <source>
        <dbReference type="ARBA" id="ARBA00022989"/>
    </source>
</evidence>
<dbReference type="RefSeq" id="WP_011275878.1">
    <property type="nucleotide sequence ID" value="NZ_BKAY01000002.1"/>
</dbReference>
<feature type="domain" description="ABC transmembrane type-2" evidence="6">
    <location>
        <begin position="20"/>
        <end position="242"/>
    </location>
</feature>
<gene>
    <name evidence="8" type="ORF">CV019_08710</name>
    <name evidence="7" type="ORF">RO950_02995</name>
</gene>
<dbReference type="GO" id="GO:0043190">
    <property type="term" value="C:ATP-binding cassette (ABC) transporter complex"/>
    <property type="evidence" value="ECO:0007669"/>
    <property type="project" value="InterPro"/>
</dbReference>
<dbReference type="PROSITE" id="PS51012">
    <property type="entry name" value="ABC_TM2"/>
    <property type="match status" value="1"/>
</dbReference>
<protein>
    <submittedName>
        <fullName evidence="8">ABC transporter permease</fullName>
    </submittedName>
</protein>
<feature type="transmembrane region" description="Helical" evidence="5">
    <location>
        <begin position="20"/>
        <end position="42"/>
    </location>
</feature>
<dbReference type="OMA" id="NMVEYYL"/>
<dbReference type="GeneID" id="93780975"/>
<feature type="transmembrane region" description="Helical" evidence="5">
    <location>
        <begin position="218"/>
        <end position="238"/>
    </location>
</feature>
<sequence>MTNIITLLDIEYKLLFRRKLSSFMAFIFPLAFYLLFTSLIDMPADAKKVFYKEYMYSMTVFSLMGFCLMQFPLEIIEERNSGWYKRLISTPITVLNYYLAKIIKTMTLFLASILLLFCVAHFYKGVDLSVSEWILSGVSLWLGASMFLTLGLIITQFTETQKASSVANLCNIVLAIIGGLWFPVSTFPDWMQTIAKLTPTYHLRHLALEFGKGNGFNVQSFIILGIYSIIFLIIALLINKSKEVE</sequence>
<evidence type="ECO:0000313" key="9">
    <source>
        <dbReference type="Proteomes" id="UP000238153"/>
    </source>
</evidence>
<comment type="subcellular location">
    <subcellularLocation>
        <location evidence="1">Membrane</location>
        <topology evidence="1">Multi-pass membrane protein</topology>
    </subcellularLocation>
</comment>
<dbReference type="Proteomes" id="UP001269271">
    <property type="component" value="Unassembled WGS sequence"/>
</dbReference>
<keyword evidence="10" id="KW-1185">Reference proteome</keyword>
<accession>A0A2A1KFV0</accession>
<dbReference type="PANTHER" id="PTHR43229:SF2">
    <property type="entry name" value="NODULATION PROTEIN J"/>
    <property type="match status" value="1"/>
</dbReference>
<dbReference type="Proteomes" id="UP000238153">
    <property type="component" value="Unassembled WGS sequence"/>
</dbReference>
<evidence type="ECO:0000259" key="6">
    <source>
        <dbReference type="PROSITE" id="PS51012"/>
    </source>
</evidence>
<dbReference type="InterPro" id="IPR013525">
    <property type="entry name" value="ABC2_TM"/>
</dbReference>
<evidence type="ECO:0000313" key="8">
    <source>
        <dbReference type="EMBL" id="PPJ73905.1"/>
    </source>
</evidence>